<evidence type="ECO:0000259" key="1">
    <source>
        <dbReference type="Pfam" id="PF22560"/>
    </source>
</evidence>
<name>A0A450ZJT7_9GAMM</name>
<dbReference type="AlphaFoldDB" id="A0A450ZJT7"/>
<dbReference type="InterPro" id="IPR054339">
    <property type="entry name" value="GMT_wHTH"/>
</dbReference>
<reference evidence="2" key="1">
    <citation type="submission" date="2019-02" db="EMBL/GenBank/DDBJ databases">
        <authorList>
            <person name="Gruber-Vodicka R. H."/>
            <person name="Seah K. B. B."/>
        </authorList>
    </citation>
    <scope>NUCLEOTIDE SEQUENCE</scope>
    <source>
        <strain evidence="2">BECK_BY1</strain>
    </source>
</reference>
<dbReference type="Pfam" id="PF22560">
    <property type="entry name" value="GMT-wHTH"/>
    <property type="match status" value="1"/>
</dbReference>
<organism evidence="2">
    <name type="scientific">Candidatus Kentrum sp. TUN</name>
    <dbReference type="NCBI Taxonomy" id="2126343"/>
    <lineage>
        <taxon>Bacteria</taxon>
        <taxon>Pseudomonadati</taxon>
        <taxon>Pseudomonadota</taxon>
        <taxon>Gammaproteobacteria</taxon>
        <taxon>Candidatus Kentrum</taxon>
    </lineage>
</organism>
<proteinExistence type="predicted"/>
<accession>A0A450ZJT7</accession>
<dbReference type="InterPro" id="IPR031009">
    <property type="entry name" value="Tcm_partner"/>
</dbReference>
<feature type="domain" description="GMT-like wHTH" evidence="1">
    <location>
        <begin position="317"/>
        <end position="406"/>
    </location>
</feature>
<dbReference type="EMBL" id="CAADFX010000019">
    <property type="protein sequence ID" value="VFK54049.1"/>
    <property type="molecule type" value="Genomic_DNA"/>
</dbReference>
<evidence type="ECO:0000313" key="2">
    <source>
        <dbReference type="EMBL" id="VFK54049.1"/>
    </source>
</evidence>
<protein>
    <submittedName>
        <fullName evidence="2">Three-Cys-motif partner protein</fullName>
    </submittedName>
</protein>
<dbReference type="NCBIfam" id="TIGR04474">
    <property type="entry name" value="tcm_partner"/>
    <property type="match status" value="1"/>
</dbReference>
<sequence>MPKNGYNWWHIRNQLRNQPPKIDLHSFAKHRVYEDYLMHYIEVLNSNPHIPEFPLTIVDGFAGGGVYTDPRDNSLYEGSPLKLIRAAEAGIAAVNIKRHKSLTLQAEYFFIEKKKSNHEYLKQYLSEQGFASRFGKDIFLLDGEFTAWLDKIIRHIMGTVRGRNRRCLFFLDQYGYKDVPFRDIRAIFSKLTNAEIILTFASDALINYLSEDPRNLKPLQQMELGKELNIKELLENKKDNKDWRRLIQLQLHSAIRKLSGARYYTPFFIVSKQSHRTFWLVHLSNHPKARDVMTQLHWDEKNDFSHYGGPGLWMFGYDPKRDERIIRMGDLFRETEFSFDETAERKTRESIIEELPRFIHRYSDGIPVQDLYRRVANTTPATFEHIKEIAKILLQAKELEVQGPKGKHRLKRITDGDILRLPRQKTFFPISDLLNIK</sequence>
<gene>
    <name evidence="2" type="ORF">BECKTUN1418D_GA0071000_10191</name>
</gene>